<comment type="similarity">
    <text evidence="1">Belongs to the iron-sulfur cluster assembly SufBD family.</text>
</comment>
<dbReference type="PANTHER" id="PTHR30508:SF1">
    <property type="entry name" value="UPF0051 PROTEIN ABCI8, CHLOROPLASTIC-RELATED"/>
    <property type="match status" value="1"/>
</dbReference>
<dbReference type="Pfam" id="PF19295">
    <property type="entry name" value="SufBD_N"/>
    <property type="match status" value="1"/>
</dbReference>
<feature type="domain" description="SUF system FeS cluster assembly SufBD N-terminal" evidence="3">
    <location>
        <begin position="45"/>
        <end position="198"/>
    </location>
</feature>
<dbReference type="InterPro" id="IPR000825">
    <property type="entry name" value="SUF_FeS_clus_asmbl_SufBD_core"/>
</dbReference>
<gene>
    <name evidence="4" type="ORF">A3F15_00035</name>
</gene>
<dbReference type="InterPro" id="IPR045595">
    <property type="entry name" value="SufBD_N"/>
</dbReference>
<accession>A0A1G2RGG8</accession>
<feature type="domain" description="SUF system FeS cluster assembly SufBD core" evidence="2">
    <location>
        <begin position="201"/>
        <end position="435"/>
    </location>
</feature>
<dbReference type="GO" id="GO:0016226">
    <property type="term" value="P:iron-sulfur cluster assembly"/>
    <property type="evidence" value="ECO:0007669"/>
    <property type="project" value="InterPro"/>
</dbReference>
<dbReference type="InterPro" id="IPR010231">
    <property type="entry name" value="SUF_FeS_clus_asmbl_SufB"/>
</dbReference>
<dbReference type="NCBIfam" id="TIGR01981">
    <property type="entry name" value="sufD"/>
    <property type="match status" value="1"/>
</dbReference>
<evidence type="ECO:0000313" key="4">
    <source>
        <dbReference type="EMBL" id="OHA71382.1"/>
    </source>
</evidence>
<dbReference type="InterPro" id="IPR037284">
    <property type="entry name" value="SUF_FeS_clus_asmbl_SufBD_sf"/>
</dbReference>
<evidence type="ECO:0000256" key="1">
    <source>
        <dbReference type="ARBA" id="ARBA00043967"/>
    </source>
</evidence>
<evidence type="ECO:0000259" key="2">
    <source>
        <dbReference type="Pfam" id="PF01458"/>
    </source>
</evidence>
<dbReference type="SUPFAM" id="SSF101960">
    <property type="entry name" value="Stabilizer of iron transporter SufD"/>
    <property type="match status" value="1"/>
</dbReference>
<dbReference type="EMBL" id="MHUC01000002">
    <property type="protein sequence ID" value="OHA71382.1"/>
    <property type="molecule type" value="Genomic_DNA"/>
</dbReference>
<dbReference type="Pfam" id="PF01458">
    <property type="entry name" value="SUFBD_core"/>
    <property type="match status" value="1"/>
</dbReference>
<dbReference type="InterPro" id="IPR011542">
    <property type="entry name" value="SUF_FeS_clus_asmbl_SufD"/>
</dbReference>
<evidence type="ECO:0000259" key="3">
    <source>
        <dbReference type="Pfam" id="PF19295"/>
    </source>
</evidence>
<dbReference type="InterPro" id="IPR055346">
    <property type="entry name" value="Fe-S_cluster_assembly_SufBD"/>
</dbReference>
<reference evidence="4 5" key="1">
    <citation type="journal article" date="2016" name="Nat. Commun.">
        <title>Thousands of microbial genomes shed light on interconnected biogeochemical processes in an aquifer system.</title>
        <authorList>
            <person name="Anantharaman K."/>
            <person name="Brown C.T."/>
            <person name="Hug L.A."/>
            <person name="Sharon I."/>
            <person name="Castelle C.J."/>
            <person name="Probst A.J."/>
            <person name="Thomas B.C."/>
            <person name="Singh A."/>
            <person name="Wilkins M.J."/>
            <person name="Karaoz U."/>
            <person name="Brodie E.L."/>
            <person name="Williams K.H."/>
            <person name="Hubbard S.S."/>
            <person name="Banfield J.F."/>
        </authorList>
    </citation>
    <scope>NUCLEOTIDE SEQUENCE [LARGE SCALE GENOMIC DNA]</scope>
</reference>
<dbReference type="STRING" id="1802457.A3F15_00035"/>
<dbReference type="Proteomes" id="UP000177078">
    <property type="component" value="Unassembled WGS sequence"/>
</dbReference>
<proteinExistence type="inferred from homology"/>
<evidence type="ECO:0000313" key="5">
    <source>
        <dbReference type="Proteomes" id="UP000177078"/>
    </source>
</evidence>
<dbReference type="AlphaFoldDB" id="A0A1G2RGG8"/>
<protein>
    <submittedName>
        <fullName evidence="4">Fe-S cluster assembly protein SufB</fullName>
    </submittedName>
</protein>
<dbReference type="NCBIfam" id="TIGR01980">
    <property type="entry name" value="sufB"/>
    <property type="match status" value="1"/>
</dbReference>
<dbReference type="PANTHER" id="PTHR30508">
    <property type="entry name" value="FES CLUSTER ASSEMBLY PROTEIN SUF"/>
    <property type="match status" value="1"/>
</dbReference>
<organism evidence="4 5">
    <name type="scientific">Candidatus Wildermuthbacteria bacterium RIFCSPHIGHO2_12_FULL_40_12</name>
    <dbReference type="NCBI Taxonomy" id="1802457"/>
    <lineage>
        <taxon>Bacteria</taxon>
        <taxon>Candidatus Wildermuthiibacteriota</taxon>
    </lineage>
</organism>
<sequence>MATKTSERDYRYGFSMPDTSVYRSPKGLSKKIVERISYLKGEPDWMRRFRLRSYDIFRAKKMPSWGVNLSNLNFDDIHYFVKPTDKKSNNWSTLPRQIKNTFDKLGIPEAEKNIFAGVGAQYDSEVVYHSLKQNLEKKGVIFLDTDAALKQYPEIFQEYFGKAIPPGDNKFAALNSAVWSGGSFVYVPSGISVEIPLQAYFRINSKAMGQFERTLIIAEPGSNVHYLEACSAPLYSQNSLHSAVVEIFVKKHAKVQYTTIQNWSDNVYNLVTKRAFVREEGSMRWIDGNIGSKVTMKYPSGVLQEKGAKLEVLSFALASRNQIQDAGGKAIHLAPYTSSNIVSKSISQGGGKSIFRALTRIAKNAKKSKTHMRCDALILDNESKADTFPNFQIDENDVVATHEATVGKIGQEQLFYLMSRGLTEENATRMIVSGFLEPITREIPLEYALELNRLMNMEIKGF</sequence>
<name>A0A1G2RGG8_9BACT</name>
<comment type="caution">
    <text evidence="4">The sequence shown here is derived from an EMBL/GenBank/DDBJ whole genome shotgun (WGS) entry which is preliminary data.</text>
</comment>